<keyword evidence="2" id="KW-1185">Reference proteome</keyword>
<dbReference type="OrthoDB" id="10649804at2759"/>
<comment type="caution">
    <text evidence="1">The sequence shown here is derived from an EMBL/GenBank/DDBJ whole genome shotgun (WGS) entry which is preliminary data.</text>
</comment>
<evidence type="ECO:0000313" key="1">
    <source>
        <dbReference type="EMBL" id="PPQ80249.1"/>
    </source>
</evidence>
<dbReference type="EMBL" id="NHYD01003340">
    <property type="protein sequence ID" value="PPQ80249.1"/>
    <property type="molecule type" value="Genomic_DNA"/>
</dbReference>
<reference evidence="1 2" key="1">
    <citation type="journal article" date="2018" name="Evol. Lett.">
        <title>Horizontal gene cluster transfer increased hallucinogenic mushroom diversity.</title>
        <authorList>
            <person name="Reynolds H.T."/>
            <person name="Vijayakumar V."/>
            <person name="Gluck-Thaler E."/>
            <person name="Korotkin H.B."/>
            <person name="Matheny P.B."/>
            <person name="Slot J.C."/>
        </authorList>
    </citation>
    <scope>NUCLEOTIDE SEQUENCE [LARGE SCALE GENOMIC DNA]</scope>
    <source>
        <strain evidence="1 2">2631</strain>
    </source>
</reference>
<name>A0A409WP28_PSICY</name>
<dbReference type="AlphaFoldDB" id="A0A409WP28"/>
<dbReference type="InParanoid" id="A0A409WP28"/>
<organism evidence="1 2">
    <name type="scientific">Psilocybe cyanescens</name>
    <dbReference type="NCBI Taxonomy" id="93625"/>
    <lineage>
        <taxon>Eukaryota</taxon>
        <taxon>Fungi</taxon>
        <taxon>Dikarya</taxon>
        <taxon>Basidiomycota</taxon>
        <taxon>Agaricomycotina</taxon>
        <taxon>Agaricomycetes</taxon>
        <taxon>Agaricomycetidae</taxon>
        <taxon>Agaricales</taxon>
        <taxon>Agaricineae</taxon>
        <taxon>Strophariaceae</taxon>
        <taxon>Psilocybe</taxon>
    </lineage>
</organism>
<dbReference type="Proteomes" id="UP000283269">
    <property type="component" value="Unassembled WGS sequence"/>
</dbReference>
<sequence>MEPARPSKGFRKLIARPFKQGASSKVGRVEKPISPIPIEFNPPARDKRVPKPKANSRGALFKMLQKAMPCVKSSSRKAMTVVDEDEYLQVMDISPRFIERAQAFQSLVIEAPAEVVKEVKTIALERNVPPVPLDVPSIFNPKPAQSNACGLFRGRDASLTQNQTEVDVPFRHEVSIVEDPFAMNGDSFYGDEKMGAAPSIENIDDISIYRLMGTDNTSARGNLDIGLKHTQVRRLLPLHANIYDAAVIGTSKKTFSESSLLRPSIAVDQEKAGPSRVYAVVSCERRDSVVSVPVVPRKKTSISSSKKGVKLSTAPRFSTDSDGKLVRRPRSKARIVRLYHIHEPTLPKIEEEDIAALVEEEEEEESEESSVSVADSVSIYSQASYVSGSDSVSISDFELIDHVDVEDSEDVEGIDDSDDSEQLVEEEVVVVEDVDVVDFDFDDEEDEEDDNDALFANVSAAIARSRARALARRDGIYGKDQLYAREYSIPIMAIARDTQEANQCGSSRTRLRPLLLPISVALRDESRSVDD</sequence>
<gene>
    <name evidence="1" type="ORF">CVT25_003509</name>
</gene>
<evidence type="ECO:0000313" key="2">
    <source>
        <dbReference type="Proteomes" id="UP000283269"/>
    </source>
</evidence>
<proteinExistence type="predicted"/>
<protein>
    <submittedName>
        <fullName evidence="1">Uncharacterized protein</fullName>
    </submittedName>
</protein>
<accession>A0A409WP28</accession>